<feature type="compositionally biased region" description="Gly residues" evidence="10">
    <location>
        <begin position="819"/>
        <end position="867"/>
    </location>
</feature>
<feature type="compositionally biased region" description="Basic residues" evidence="10">
    <location>
        <begin position="717"/>
        <end position="745"/>
    </location>
</feature>
<dbReference type="PROSITE" id="PS50011">
    <property type="entry name" value="PROTEIN_KINASE_DOM"/>
    <property type="match status" value="1"/>
</dbReference>
<evidence type="ECO:0000256" key="8">
    <source>
        <dbReference type="ARBA" id="ARBA00023242"/>
    </source>
</evidence>
<keyword evidence="6" id="KW-0418">Kinase</keyword>
<keyword evidence="7 9" id="KW-0067">ATP-binding</keyword>
<dbReference type="EMBL" id="LWDD02000427">
    <property type="protein sequence ID" value="KAE8261025.1"/>
    <property type="molecule type" value="Genomic_DNA"/>
</dbReference>
<comment type="subcellular location">
    <subcellularLocation>
        <location evidence="1">Nucleus</location>
    </subcellularLocation>
</comment>
<protein>
    <recommendedName>
        <fullName evidence="11">Protein kinase domain-containing protein</fullName>
    </recommendedName>
</protein>
<evidence type="ECO:0000259" key="11">
    <source>
        <dbReference type="PROSITE" id="PS50011"/>
    </source>
</evidence>
<evidence type="ECO:0000256" key="9">
    <source>
        <dbReference type="PROSITE-ProRule" id="PRU10141"/>
    </source>
</evidence>
<feature type="compositionally biased region" description="Pro residues" evidence="10">
    <location>
        <begin position="11"/>
        <end position="24"/>
    </location>
</feature>
<feature type="compositionally biased region" description="Gly residues" evidence="10">
    <location>
        <begin position="746"/>
        <end position="769"/>
    </location>
</feature>
<proteinExistence type="inferred from homology"/>
<dbReference type="SUPFAM" id="SSF56112">
    <property type="entry name" value="Protein kinase-like (PK-like)"/>
    <property type="match status" value="1"/>
</dbReference>
<name>A0A8T8TIZ6_9BASI</name>
<evidence type="ECO:0000256" key="1">
    <source>
        <dbReference type="ARBA" id="ARBA00004123"/>
    </source>
</evidence>
<evidence type="ECO:0000313" key="13">
    <source>
        <dbReference type="Proteomes" id="UP000077671"/>
    </source>
</evidence>
<dbReference type="SMART" id="SM00220">
    <property type="entry name" value="S_TKc"/>
    <property type="match status" value="1"/>
</dbReference>
<keyword evidence="3" id="KW-0723">Serine/threonine-protein kinase</keyword>
<feature type="domain" description="Protein kinase" evidence="11">
    <location>
        <begin position="245"/>
        <end position="648"/>
    </location>
</feature>
<dbReference type="PANTHER" id="PTHR24056">
    <property type="entry name" value="CELL DIVISION PROTEIN KINASE"/>
    <property type="match status" value="1"/>
</dbReference>
<evidence type="ECO:0000256" key="5">
    <source>
        <dbReference type="ARBA" id="ARBA00022741"/>
    </source>
</evidence>
<dbReference type="PROSITE" id="PS00108">
    <property type="entry name" value="PROTEIN_KINASE_ST"/>
    <property type="match status" value="1"/>
</dbReference>
<evidence type="ECO:0000256" key="7">
    <source>
        <dbReference type="ARBA" id="ARBA00022840"/>
    </source>
</evidence>
<feature type="compositionally biased region" description="Gly residues" evidence="10">
    <location>
        <begin position="1098"/>
        <end position="1113"/>
    </location>
</feature>
<feature type="compositionally biased region" description="Gly residues" evidence="10">
    <location>
        <begin position="989"/>
        <end position="1013"/>
    </location>
</feature>
<dbReference type="PROSITE" id="PS00107">
    <property type="entry name" value="PROTEIN_KINASE_ATP"/>
    <property type="match status" value="1"/>
</dbReference>
<feature type="compositionally biased region" description="Gly residues" evidence="10">
    <location>
        <begin position="464"/>
        <end position="476"/>
    </location>
</feature>
<dbReference type="InterPro" id="IPR008271">
    <property type="entry name" value="Ser/Thr_kinase_AS"/>
</dbReference>
<feature type="region of interest" description="Disordered" evidence="10">
    <location>
        <begin position="814"/>
        <end position="965"/>
    </location>
</feature>
<dbReference type="InterPro" id="IPR000719">
    <property type="entry name" value="Prot_kinase_dom"/>
</dbReference>
<dbReference type="InterPro" id="IPR011009">
    <property type="entry name" value="Kinase-like_dom_sf"/>
</dbReference>
<evidence type="ECO:0000313" key="12">
    <source>
        <dbReference type="EMBL" id="KAE8261025.1"/>
    </source>
</evidence>
<evidence type="ECO:0000256" key="10">
    <source>
        <dbReference type="SAM" id="MobiDB-lite"/>
    </source>
</evidence>
<keyword evidence="5 9" id="KW-0547">Nucleotide-binding</keyword>
<dbReference type="GO" id="GO:0005634">
    <property type="term" value="C:nucleus"/>
    <property type="evidence" value="ECO:0007669"/>
    <property type="project" value="UniProtKB-SubCell"/>
</dbReference>
<evidence type="ECO:0000256" key="4">
    <source>
        <dbReference type="ARBA" id="ARBA00022679"/>
    </source>
</evidence>
<feature type="region of interest" description="Disordered" evidence="10">
    <location>
        <begin position="1077"/>
        <end position="1144"/>
    </location>
</feature>
<feature type="compositionally biased region" description="Polar residues" evidence="10">
    <location>
        <begin position="1117"/>
        <end position="1133"/>
    </location>
</feature>
<dbReference type="InterPro" id="IPR050108">
    <property type="entry name" value="CDK"/>
</dbReference>
<dbReference type="Gene3D" id="3.30.200.20">
    <property type="entry name" value="Phosphorylase Kinase, domain 1"/>
    <property type="match status" value="1"/>
</dbReference>
<feature type="region of interest" description="Disordered" evidence="10">
    <location>
        <begin position="1"/>
        <end position="35"/>
    </location>
</feature>
<dbReference type="InterPro" id="IPR017441">
    <property type="entry name" value="Protein_kinase_ATP_BS"/>
</dbReference>
<organism evidence="12 13">
    <name type="scientific">Tilletia caries</name>
    <name type="common">wheat bunt fungus</name>
    <dbReference type="NCBI Taxonomy" id="13290"/>
    <lineage>
        <taxon>Eukaryota</taxon>
        <taxon>Fungi</taxon>
        <taxon>Dikarya</taxon>
        <taxon>Basidiomycota</taxon>
        <taxon>Ustilaginomycotina</taxon>
        <taxon>Exobasidiomycetes</taxon>
        <taxon>Tilletiales</taxon>
        <taxon>Tilletiaceae</taxon>
        <taxon>Tilletia</taxon>
    </lineage>
</organism>
<keyword evidence="4" id="KW-0808">Transferase</keyword>
<keyword evidence="8" id="KW-0539">Nucleus</keyword>
<evidence type="ECO:0000256" key="3">
    <source>
        <dbReference type="ARBA" id="ARBA00022527"/>
    </source>
</evidence>
<dbReference type="GO" id="GO:0005524">
    <property type="term" value="F:ATP binding"/>
    <property type="evidence" value="ECO:0007669"/>
    <property type="project" value="UniProtKB-UniRule"/>
</dbReference>
<sequence>MSYPSNGQAHAPPPPGFPQPPRPTQPNAAVKRAASPNDLAGAAAVKVPRYAADPYGSDAVMTDAAYEIKPEIKPGAPLHPSIVPSPAMSSSVKVGTGGAKTSQYLAAIKQDRSIHAHAIGTESSHARWSAYGGGAGTAAAGGSAHHSALARSASINGALPVSQANPSQSAVGLPISTHPAQAKAEQTASFQQLKPVPRLRSEQSALTNGGSRFFARQAAAKRSRIARKGNPEQITWVGCSASADYELSEKLGQGTFGVVQRGRDKRNERDVALKKVVIHEEKDGMPITTIREIKLLKILRHPAVIPVIDIVYEPPPLLHNEIRSLIERGIDPATYLRDKESASISGQASGGISGGAARGTIFMVEPYMDHDLNGLLENQQIVKLPPSQIKLYMKQLLEGTLYLHKNRILHRDMKAANLLINNEGSLQIADFGLARPFNDPNETGTHARIKAEDPTTFSSRHGANGNGNGIRKGGIDGPDNEDRPAWRGKGKAHGASRLDYTGMVVTRWYRPPELLAGMKNYGPAVDMWGLGCILGEMYLKRPMFKGSSEINQMQLIVNAVGTPTLKNYPDWWNLVGVRDADPSGRPDFGGRTSGQKEFVTETNPTLQGFFYRNGLEIDLEMIGLLQQMLELDPKKRISAREALAHRWFWSRPYPADPKKLPKYEASKEMDRAKREAKQLALMEQQQKAMMPQGMMGMGYNNHPHQHPHPHGQLPQHAHPHGGMHPHPHHSHGRPHMQHQHSHGGHMHGGGGVGGGQHGMGGMNRAGGGRPSLPQRPPGMGMAPGYGPPPGAVGGGGPGGGAPMAYGAPSTRMSLPMNNGAGGSGAGQGLQGSGSVSGMGQGMGMGMGMGQQGGGSGAGPSGGAGGPMGSVYGAPRRPNGPSAGPGPNLGQLPGSRPPLPGGPPPPGPPPAPMYADSSSNVSGGQQQPYSNWVQQPSSGGGVGGADMHSSHPQSQSQSQSQSQADMPASNWVINPAETQGFRNRPFGQAYGRGGGQLGGGGFGRRTGPGGGGGGGVGFVPGGPPGGGHRGVGPRYSNGGCGGGGVGGPPGGGGGGGGAGRFGYNNRPAPNMGMGMGMDPNQAGGGGLGQAPVSPQQGAGNVGGPGGGGMMGQQGQGAPSNWGSGESRWGQSQRGNGRAPAPYDDM</sequence>
<reference evidence="12" key="1">
    <citation type="submission" date="2016-04" db="EMBL/GenBank/DDBJ databases">
        <authorList>
            <person name="Nguyen H.D."/>
            <person name="Kesanakurti P."/>
            <person name="Cullis J."/>
            <person name="Levesque C.A."/>
            <person name="Hambleton S."/>
        </authorList>
    </citation>
    <scope>NUCLEOTIDE SEQUENCE</scope>
    <source>
        <strain evidence="12">DAOMC 238032</strain>
    </source>
</reference>
<evidence type="ECO:0000256" key="6">
    <source>
        <dbReference type="ARBA" id="ARBA00022777"/>
    </source>
</evidence>
<dbReference type="PANTHER" id="PTHR24056:SF233">
    <property type="entry name" value="CYCLIN-DEPENDENT KINASE 9"/>
    <property type="match status" value="1"/>
</dbReference>
<gene>
    <name evidence="12" type="ORF">A4X03_0g3609</name>
</gene>
<feature type="region of interest" description="Disordered" evidence="10">
    <location>
        <begin position="160"/>
        <end position="207"/>
    </location>
</feature>
<feature type="region of interest" description="Disordered" evidence="10">
    <location>
        <begin position="979"/>
        <end position="1013"/>
    </location>
</feature>
<feature type="compositionally biased region" description="Polar residues" evidence="10">
    <location>
        <begin position="915"/>
        <end position="936"/>
    </location>
</feature>
<dbReference type="AlphaFoldDB" id="A0A8T8TIZ6"/>
<dbReference type="GO" id="GO:0004693">
    <property type="term" value="F:cyclin-dependent protein serine/threonine kinase activity"/>
    <property type="evidence" value="ECO:0007669"/>
    <property type="project" value="TreeGrafter"/>
</dbReference>
<comment type="similarity">
    <text evidence="2">Belongs to the protein kinase superfamily. CMGC Ser/Thr protein kinase family. CDC2/CDKX subfamily.</text>
</comment>
<reference evidence="12" key="2">
    <citation type="journal article" date="2019" name="IMA Fungus">
        <title>Genome sequencing and comparison of five Tilletia species to identify candidate genes for the detection of regulated species infecting wheat.</title>
        <authorList>
            <person name="Nguyen H.D.T."/>
            <person name="Sultana T."/>
            <person name="Kesanakurti P."/>
            <person name="Hambleton S."/>
        </authorList>
    </citation>
    <scope>NUCLEOTIDE SEQUENCE</scope>
    <source>
        <strain evidence="12">DAOMC 238032</strain>
    </source>
</reference>
<feature type="compositionally biased region" description="Pro residues" evidence="10">
    <location>
        <begin position="894"/>
        <end position="911"/>
    </location>
</feature>
<accession>A0A8T8TIZ6</accession>
<dbReference type="Pfam" id="PF00069">
    <property type="entry name" value="Pkinase"/>
    <property type="match status" value="2"/>
</dbReference>
<dbReference type="Gene3D" id="1.10.510.10">
    <property type="entry name" value="Transferase(Phosphotransferase) domain 1"/>
    <property type="match status" value="2"/>
</dbReference>
<feature type="region of interest" description="Disordered" evidence="10">
    <location>
        <begin position="701"/>
        <end position="797"/>
    </location>
</feature>
<feature type="binding site" evidence="9">
    <location>
        <position position="274"/>
    </location>
    <ligand>
        <name>ATP</name>
        <dbReference type="ChEBI" id="CHEBI:30616"/>
    </ligand>
</feature>
<evidence type="ECO:0000256" key="2">
    <source>
        <dbReference type="ARBA" id="ARBA00006485"/>
    </source>
</evidence>
<comment type="caution">
    <text evidence="12">The sequence shown here is derived from an EMBL/GenBank/DDBJ whole genome shotgun (WGS) entry which is preliminary data.</text>
</comment>
<feature type="compositionally biased region" description="Low complexity" evidence="10">
    <location>
        <begin position="945"/>
        <end position="965"/>
    </location>
</feature>
<dbReference type="Proteomes" id="UP000077671">
    <property type="component" value="Unassembled WGS sequence"/>
</dbReference>
<feature type="region of interest" description="Disordered" evidence="10">
    <location>
        <begin position="453"/>
        <end position="493"/>
    </location>
</feature>